<evidence type="ECO:0000313" key="3">
    <source>
        <dbReference type="Proteomes" id="UP000799750"/>
    </source>
</evidence>
<keyword evidence="3" id="KW-1185">Reference proteome</keyword>
<feature type="signal peptide" evidence="1">
    <location>
        <begin position="1"/>
        <end position="23"/>
    </location>
</feature>
<feature type="chain" id="PRO_5025532709" evidence="1">
    <location>
        <begin position="24"/>
        <end position="253"/>
    </location>
</feature>
<dbReference type="OrthoDB" id="3233795at2759"/>
<sequence length="253" mass="28839">MHFPLFLSPFILPFLVWLPQAFSKTLVSYSASSGDPASNLGYLNLEKTKGDRPKVNSADLYIKTATDPSGVPAAHFHRKKGYRRTEYHSLFYATQYDTTYYIGYQVMIRKIRHNLVIFQWKELVKQSTQLIPLNLEFFSEHNERILTFNHEAPNSHTRTTFWNRTLKDGVKYSVGMVINTGTPGGEDGWAKLYWDGEPQKMFDGTDFINGTMVSSQANPKFGAYRGEEFEIDTYVYAVKIGTASGDVKDVAGW</sequence>
<proteinExistence type="predicted"/>
<reference evidence="2" key="1">
    <citation type="journal article" date="2020" name="Stud. Mycol.">
        <title>101 Dothideomycetes genomes: a test case for predicting lifestyles and emergence of pathogens.</title>
        <authorList>
            <person name="Haridas S."/>
            <person name="Albert R."/>
            <person name="Binder M."/>
            <person name="Bloem J."/>
            <person name="Labutti K."/>
            <person name="Salamov A."/>
            <person name="Andreopoulos B."/>
            <person name="Baker S."/>
            <person name="Barry K."/>
            <person name="Bills G."/>
            <person name="Bluhm B."/>
            <person name="Cannon C."/>
            <person name="Castanera R."/>
            <person name="Culley D."/>
            <person name="Daum C."/>
            <person name="Ezra D."/>
            <person name="Gonzalez J."/>
            <person name="Henrissat B."/>
            <person name="Kuo A."/>
            <person name="Liang C."/>
            <person name="Lipzen A."/>
            <person name="Lutzoni F."/>
            <person name="Magnuson J."/>
            <person name="Mondo S."/>
            <person name="Nolan M."/>
            <person name="Ohm R."/>
            <person name="Pangilinan J."/>
            <person name="Park H.-J."/>
            <person name="Ramirez L."/>
            <person name="Alfaro M."/>
            <person name="Sun H."/>
            <person name="Tritt A."/>
            <person name="Yoshinaga Y."/>
            <person name="Zwiers L.-H."/>
            <person name="Turgeon B."/>
            <person name="Goodwin S."/>
            <person name="Spatafora J."/>
            <person name="Crous P."/>
            <person name="Grigoriev I."/>
        </authorList>
    </citation>
    <scope>NUCLEOTIDE SEQUENCE</scope>
    <source>
        <strain evidence="2">CBS 269.34</strain>
    </source>
</reference>
<protein>
    <submittedName>
        <fullName evidence="2">Uncharacterized protein</fullName>
    </submittedName>
</protein>
<keyword evidence="1" id="KW-0732">Signal</keyword>
<gene>
    <name evidence="2" type="ORF">BU16DRAFT_584011</name>
</gene>
<accession>A0A6A6QQ44</accession>
<name>A0A6A6QQ44_9PEZI</name>
<dbReference type="AlphaFoldDB" id="A0A6A6QQ44"/>
<evidence type="ECO:0000313" key="2">
    <source>
        <dbReference type="EMBL" id="KAF2492967.1"/>
    </source>
</evidence>
<organism evidence="2 3">
    <name type="scientific">Lophium mytilinum</name>
    <dbReference type="NCBI Taxonomy" id="390894"/>
    <lineage>
        <taxon>Eukaryota</taxon>
        <taxon>Fungi</taxon>
        <taxon>Dikarya</taxon>
        <taxon>Ascomycota</taxon>
        <taxon>Pezizomycotina</taxon>
        <taxon>Dothideomycetes</taxon>
        <taxon>Pleosporomycetidae</taxon>
        <taxon>Mytilinidiales</taxon>
        <taxon>Mytilinidiaceae</taxon>
        <taxon>Lophium</taxon>
    </lineage>
</organism>
<evidence type="ECO:0000256" key="1">
    <source>
        <dbReference type="SAM" id="SignalP"/>
    </source>
</evidence>
<dbReference type="Proteomes" id="UP000799750">
    <property type="component" value="Unassembled WGS sequence"/>
</dbReference>
<dbReference type="EMBL" id="MU004193">
    <property type="protein sequence ID" value="KAF2492967.1"/>
    <property type="molecule type" value="Genomic_DNA"/>
</dbReference>